<sequence>MGSKAIGNNISSARNSRLEGSKIRQGNLLAAPAGSSVGRTDSFQAGDDRPSQHHVDKGEEVSSKIREAGTEVQGRLDARLANGGSGRGMVVKRDSWLPGQPNLGVHPVGGLEAIGLLGNKTKAAEVVGYDPMIPGIGLGTKSGGKKKKWEKLARAKPKYSSDALGQEPLVQAGKKRSVNGVSAMEADETSAAKRVS</sequence>
<reference evidence="3" key="1">
    <citation type="submission" date="2013-09" db="EMBL/GenBank/DDBJ databases">
        <title>Corchorus olitorius genome sequencing.</title>
        <authorList>
            <person name="Alam M."/>
            <person name="Haque M.S."/>
            <person name="Islam M.S."/>
            <person name="Emdad E.M."/>
            <person name="Islam M.M."/>
            <person name="Ahmed B."/>
            <person name="Halim A."/>
            <person name="Hossen Q.M.M."/>
            <person name="Hossain M.Z."/>
            <person name="Ahmed R."/>
            <person name="Khan M.M."/>
            <person name="Islam R."/>
            <person name="Rashid M.M."/>
            <person name="Khan S.A."/>
            <person name="Rahman M.S."/>
            <person name="Alam M."/>
            <person name="Yahiya A.S."/>
            <person name="Khan M.S."/>
            <person name="Azam M.S."/>
            <person name="Haque T."/>
            <person name="Lashkar M.Z.H."/>
            <person name="Akhand A.I."/>
            <person name="Morshed G."/>
            <person name="Roy S."/>
            <person name="Uddin K.S."/>
            <person name="Rabeya T."/>
            <person name="Hossain A.S."/>
            <person name="Chowdhury A."/>
            <person name="Snigdha A.R."/>
            <person name="Mortoza M.S."/>
            <person name="Matin S.A."/>
            <person name="Hoque S.M.E."/>
            <person name="Islam M.K."/>
            <person name="Roy D.K."/>
            <person name="Haider R."/>
            <person name="Moosa M.M."/>
            <person name="Elias S.M."/>
            <person name="Hasan A.M."/>
            <person name="Jahan S."/>
            <person name="Shafiuddin M."/>
            <person name="Mahmood N."/>
            <person name="Shommy N.S."/>
        </authorList>
    </citation>
    <scope>NUCLEOTIDE SEQUENCE [LARGE SCALE GENOMIC DNA]</scope>
    <source>
        <strain evidence="3">cv. O-4</strain>
    </source>
</reference>
<proteinExistence type="predicted"/>
<accession>A0A1R3GXL3</accession>
<comment type="caution">
    <text evidence="2">The sequence shown here is derived from an EMBL/GenBank/DDBJ whole genome shotgun (WGS) entry which is preliminary data.</text>
</comment>
<dbReference type="Proteomes" id="UP000187203">
    <property type="component" value="Unassembled WGS sequence"/>
</dbReference>
<feature type="region of interest" description="Disordered" evidence="1">
    <location>
        <begin position="155"/>
        <end position="196"/>
    </location>
</feature>
<organism evidence="2 3">
    <name type="scientific">Corchorus olitorius</name>
    <dbReference type="NCBI Taxonomy" id="93759"/>
    <lineage>
        <taxon>Eukaryota</taxon>
        <taxon>Viridiplantae</taxon>
        <taxon>Streptophyta</taxon>
        <taxon>Embryophyta</taxon>
        <taxon>Tracheophyta</taxon>
        <taxon>Spermatophyta</taxon>
        <taxon>Magnoliopsida</taxon>
        <taxon>eudicotyledons</taxon>
        <taxon>Gunneridae</taxon>
        <taxon>Pentapetalae</taxon>
        <taxon>rosids</taxon>
        <taxon>malvids</taxon>
        <taxon>Malvales</taxon>
        <taxon>Malvaceae</taxon>
        <taxon>Grewioideae</taxon>
        <taxon>Apeibeae</taxon>
        <taxon>Corchorus</taxon>
    </lineage>
</organism>
<protein>
    <submittedName>
        <fullName evidence="2">Uncharacterized protein</fullName>
    </submittedName>
</protein>
<feature type="region of interest" description="Disordered" evidence="1">
    <location>
        <begin position="1"/>
        <end position="100"/>
    </location>
</feature>
<keyword evidence="3" id="KW-1185">Reference proteome</keyword>
<dbReference type="EMBL" id="AWUE01021262">
    <property type="protein sequence ID" value="OMO62868.1"/>
    <property type="molecule type" value="Genomic_DNA"/>
</dbReference>
<gene>
    <name evidence="2" type="ORF">COLO4_32852</name>
</gene>
<evidence type="ECO:0000313" key="3">
    <source>
        <dbReference type="Proteomes" id="UP000187203"/>
    </source>
</evidence>
<feature type="compositionally biased region" description="Polar residues" evidence="1">
    <location>
        <begin position="1"/>
        <end position="15"/>
    </location>
</feature>
<dbReference type="AlphaFoldDB" id="A0A1R3GXL3"/>
<feature type="compositionally biased region" description="Basic and acidic residues" evidence="1">
    <location>
        <begin position="46"/>
        <end position="78"/>
    </location>
</feature>
<evidence type="ECO:0000313" key="2">
    <source>
        <dbReference type="EMBL" id="OMO62868.1"/>
    </source>
</evidence>
<evidence type="ECO:0000256" key="1">
    <source>
        <dbReference type="SAM" id="MobiDB-lite"/>
    </source>
</evidence>
<name>A0A1R3GXL3_9ROSI</name>